<dbReference type="GO" id="GO:0006302">
    <property type="term" value="P:double-strand break repair"/>
    <property type="evidence" value="ECO:0007669"/>
    <property type="project" value="TreeGrafter"/>
</dbReference>
<keyword evidence="11" id="KW-1185">Reference proteome</keyword>
<dbReference type="InterPro" id="IPR022572">
    <property type="entry name" value="DNA_rep/recomb_RecO_N"/>
</dbReference>
<dbReference type="Pfam" id="PF02565">
    <property type="entry name" value="RecO_C"/>
    <property type="match status" value="1"/>
</dbReference>
<dbReference type="NCBIfam" id="TIGR00613">
    <property type="entry name" value="reco"/>
    <property type="match status" value="1"/>
</dbReference>
<evidence type="ECO:0000256" key="8">
    <source>
        <dbReference type="HAMAP-Rule" id="MF_00201"/>
    </source>
</evidence>
<dbReference type="Pfam" id="PF11967">
    <property type="entry name" value="RecO_N"/>
    <property type="match status" value="1"/>
</dbReference>
<evidence type="ECO:0000256" key="3">
    <source>
        <dbReference type="ARBA" id="ARBA00021310"/>
    </source>
</evidence>
<dbReference type="EMBL" id="SRYE01000003">
    <property type="protein sequence ID" value="TGY62164.1"/>
    <property type="molecule type" value="Genomic_DNA"/>
</dbReference>
<evidence type="ECO:0000256" key="4">
    <source>
        <dbReference type="ARBA" id="ARBA00022763"/>
    </source>
</evidence>
<dbReference type="GO" id="GO:0006310">
    <property type="term" value="P:DNA recombination"/>
    <property type="evidence" value="ECO:0007669"/>
    <property type="project" value="UniProtKB-UniRule"/>
</dbReference>
<dbReference type="Gene3D" id="2.40.50.140">
    <property type="entry name" value="Nucleic acid-binding proteins"/>
    <property type="match status" value="1"/>
</dbReference>
<accession>A0A4S2F4J3</accession>
<dbReference type="SUPFAM" id="SSF50249">
    <property type="entry name" value="Nucleic acid-binding proteins"/>
    <property type="match status" value="1"/>
</dbReference>
<dbReference type="InterPro" id="IPR003717">
    <property type="entry name" value="RecO"/>
</dbReference>
<dbReference type="HAMAP" id="MF_00201">
    <property type="entry name" value="RecO"/>
    <property type="match status" value="1"/>
</dbReference>
<dbReference type="RefSeq" id="WP_136012635.1">
    <property type="nucleotide sequence ID" value="NZ_SRYE01000003.1"/>
</dbReference>
<evidence type="ECO:0000256" key="5">
    <source>
        <dbReference type="ARBA" id="ARBA00023172"/>
    </source>
</evidence>
<dbReference type="InterPro" id="IPR012340">
    <property type="entry name" value="NA-bd_OB-fold"/>
</dbReference>
<dbReference type="Gene3D" id="1.20.1440.120">
    <property type="entry name" value="Recombination protein O, C-terminal domain"/>
    <property type="match status" value="1"/>
</dbReference>
<dbReference type="OrthoDB" id="9812244at2"/>
<comment type="function">
    <text evidence="1 8">Involved in DNA repair and RecF pathway recombination.</text>
</comment>
<protein>
    <recommendedName>
        <fullName evidence="3 8">DNA repair protein RecO</fullName>
    </recommendedName>
    <alternativeName>
        <fullName evidence="7 8">Recombination protein O</fullName>
    </alternativeName>
</protein>
<feature type="domain" description="DNA replication/recombination mediator RecO N-terminal" evidence="9">
    <location>
        <begin position="11"/>
        <end position="80"/>
    </location>
</feature>
<gene>
    <name evidence="8 10" type="primary">recO</name>
    <name evidence="10" type="ORF">E5334_05725</name>
</gene>
<organism evidence="10 11">
    <name type="scientific">Muricaecibacterium torontonense</name>
    <dbReference type="NCBI Taxonomy" id="3032871"/>
    <lineage>
        <taxon>Bacteria</taxon>
        <taxon>Bacillati</taxon>
        <taxon>Actinomycetota</taxon>
        <taxon>Coriobacteriia</taxon>
        <taxon>Coriobacteriales</taxon>
        <taxon>Atopobiaceae</taxon>
        <taxon>Muricaecibacterium</taxon>
    </lineage>
</organism>
<dbReference type="PANTHER" id="PTHR33991">
    <property type="entry name" value="DNA REPAIR PROTEIN RECO"/>
    <property type="match status" value="1"/>
</dbReference>
<dbReference type="InterPro" id="IPR037278">
    <property type="entry name" value="ARFGAP/RecO"/>
</dbReference>
<keyword evidence="5 8" id="KW-0233">DNA recombination</keyword>
<comment type="similarity">
    <text evidence="2 8">Belongs to the RecO family.</text>
</comment>
<evidence type="ECO:0000313" key="11">
    <source>
        <dbReference type="Proteomes" id="UP000310263"/>
    </source>
</evidence>
<evidence type="ECO:0000256" key="2">
    <source>
        <dbReference type="ARBA" id="ARBA00007452"/>
    </source>
</evidence>
<dbReference type="PANTHER" id="PTHR33991:SF1">
    <property type="entry name" value="DNA REPAIR PROTEIN RECO"/>
    <property type="match status" value="1"/>
</dbReference>
<comment type="caution">
    <text evidence="10">The sequence shown here is derived from an EMBL/GenBank/DDBJ whole genome shotgun (WGS) entry which is preliminary data.</text>
</comment>
<keyword evidence="4 8" id="KW-0227">DNA damage</keyword>
<dbReference type="Gene3D" id="6.20.220.20">
    <property type="entry name" value="Recombination protein O, zinc-binding domain"/>
    <property type="match status" value="1"/>
</dbReference>
<evidence type="ECO:0000259" key="9">
    <source>
        <dbReference type="Pfam" id="PF11967"/>
    </source>
</evidence>
<name>A0A4S2F4J3_9ACTN</name>
<keyword evidence="6 8" id="KW-0234">DNA repair</keyword>
<evidence type="ECO:0000256" key="7">
    <source>
        <dbReference type="ARBA" id="ARBA00033409"/>
    </source>
</evidence>
<dbReference type="InterPro" id="IPR042242">
    <property type="entry name" value="RecO_C"/>
</dbReference>
<dbReference type="AlphaFoldDB" id="A0A4S2F4J3"/>
<dbReference type="SUPFAM" id="SSF57863">
    <property type="entry name" value="ArfGap/RecO-like zinc finger"/>
    <property type="match status" value="1"/>
</dbReference>
<evidence type="ECO:0000256" key="6">
    <source>
        <dbReference type="ARBA" id="ARBA00023204"/>
    </source>
</evidence>
<evidence type="ECO:0000256" key="1">
    <source>
        <dbReference type="ARBA" id="ARBA00003065"/>
    </source>
</evidence>
<reference evidence="10 11" key="1">
    <citation type="submission" date="2019-04" db="EMBL/GenBank/DDBJ databases">
        <title>Microbes associate with the intestines of laboratory mice.</title>
        <authorList>
            <person name="Navarre W."/>
            <person name="Wong E."/>
            <person name="Huang K."/>
            <person name="Tropini C."/>
            <person name="Ng K."/>
            <person name="Yu B."/>
        </authorList>
    </citation>
    <scope>NUCLEOTIDE SEQUENCE [LARGE SCALE GENOMIC DNA]</scope>
    <source>
        <strain evidence="10 11">NM07_P-09</strain>
    </source>
</reference>
<dbReference type="GO" id="GO:0043590">
    <property type="term" value="C:bacterial nucleoid"/>
    <property type="evidence" value="ECO:0007669"/>
    <property type="project" value="TreeGrafter"/>
</dbReference>
<dbReference type="Proteomes" id="UP000310263">
    <property type="component" value="Unassembled WGS sequence"/>
</dbReference>
<sequence>MARARTYPVVATVIGRVKLGEADLILTLLSSDGSLVRAVAKGARKPTGKLAGRTQLFSEGKYLIAKGRTLDVVCEASLTDARAKIAYDPDASEAAAAICSVARLVSFEESPDPYLYGLFVRSLLALAQVQELEGEGERQALLFEVVAAYTLKALSHEGWRPETSNCIECGDEQVTRFSVAAGGALCESCARDVAGAQLADPALLGWIEALVSLTFDDLLAQPASLDTACLLLEQAHLWAATHLDARLKAFEFLRGV</sequence>
<evidence type="ECO:0000313" key="10">
    <source>
        <dbReference type="EMBL" id="TGY62164.1"/>
    </source>
</evidence>
<proteinExistence type="inferred from homology"/>